<accession>L0P8B7</accession>
<protein>
    <submittedName>
        <fullName evidence="1">Uncharacterized protein</fullName>
    </submittedName>
</protein>
<organism evidence="2">
    <name type="scientific">Pneumocystis jirovecii</name>
    <name type="common">Human pneumocystis pneumonia agent</name>
    <dbReference type="NCBI Taxonomy" id="42068"/>
    <lineage>
        <taxon>Eukaryota</taxon>
        <taxon>Fungi</taxon>
        <taxon>Dikarya</taxon>
        <taxon>Ascomycota</taxon>
        <taxon>Taphrinomycotina</taxon>
        <taxon>Pneumocystomycetes</taxon>
        <taxon>Pneumocystaceae</taxon>
        <taxon>Pneumocystis</taxon>
    </lineage>
</organism>
<dbReference type="InParanoid" id="L0P8B7"/>
<name>L0P8B7_PNEJI</name>
<gene>
    <name evidence="1" type="ORF">PNEJI1_003048</name>
</gene>
<evidence type="ECO:0000313" key="1">
    <source>
        <dbReference type="EMBL" id="CCJ28628.1"/>
    </source>
</evidence>
<sequence length="138" mass="15425">MYILDNKLVFPHSLCISLFSDIRVLLNPLTRFLVNAVLFFHAEILLSNERFSSLLGIFDNELSSLDSVYSNLAFSLAGVETLSVYEIESKLSLLLDFDTGVIIGGNGFVFSFLNKLFAPTGDAPPEPLYDVDNFEIMF</sequence>
<evidence type="ECO:0000313" key="2">
    <source>
        <dbReference type="Proteomes" id="UP000010422"/>
    </source>
</evidence>
<reference evidence="1 2" key="1">
    <citation type="journal article" date="2012" name="MBio">
        <title>De novo assembly of the Pneumocystis jirovecii genome from a single bronchoalveolar lavage fluid specimen from a patient.</title>
        <authorList>
            <person name="Cisse O.H."/>
            <person name="Pagni M."/>
            <person name="Hauser P.M."/>
        </authorList>
    </citation>
    <scope>NUCLEOTIDE SEQUENCE [LARGE SCALE GENOMIC DNA]</scope>
    <source>
        <strain evidence="1 2">SE8</strain>
    </source>
</reference>
<dbReference type="EMBL" id="CAKM01000096">
    <property type="protein sequence ID" value="CCJ28628.1"/>
    <property type="molecule type" value="Genomic_DNA"/>
</dbReference>
<dbReference type="VEuPathDB" id="FungiDB:PNEJI1_003048"/>
<dbReference type="AlphaFoldDB" id="L0P8B7"/>
<proteinExistence type="predicted"/>
<comment type="caution">
    <text evidence="1">The sequence shown here is derived from an EMBL/GenBank/DDBJ whole genome shotgun (WGS) entry which is preliminary data.</text>
</comment>
<dbReference type="Proteomes" id="UP000010422">
    <property type="component" value="Unassembled WGS sequence"/>
</dbReference>